<feature type="region of interest" description="Disordered" evidence="1">
    <location>
        <begin position="535"/>
        <end position="574"/>
    </location>
</feature>
<accession>A0A4Y7PKB7</accession>
<dbReference type="VEuPathDB" id="FungiDB:BD410DRAFT_80922"/>
<feature type="region of interest" description="Disordered" evidence="1">
    <location>
        <begin position="106"/>
        <end position="141"/>
    </location>
</feature>
<feature type="region of interest" description="Disordered" evidence="1">
    <location>
        <begin position="1"/>
        <end position="78"/>
    </location>
</feature>
<feature type="compositionally biased region" description="Low complexity" evidence="1">
    <location>
        <begin position="106"/>
        <end position="119"/>
    </location>
</feature>
<gene>
    <name evidence="2" type="ORF">BD410DRAFT_80922</name>
</gene>
<proteinExistence type="predicted"/>
<evidence type="ECO:0000313" key="2">
    <source>
        <dbReference type="EMBL" id="TDL15924.1"/>
    </source>
</evidence>
<protein>
    <submittedName>
        <fullName evidence="2">Uncharacterized protein</fullName>
    </submittedName>
</protein>
<feature type="compositionally biased region" description="Low complexity" evidence="1">
    <location>
        <begin position="707"/>
        <end position="716"/>
    </location>
</feature>
<feature type="compositionally biased region" description="Low complexity" evidence="1">
    <location>
        <begin position="393"/>
        <end position="405"/>
    </location>
</feature>
<feature type="compositionally biased region" description="Low complexity" evidence="1">
    <location>
        <begin position="262"/>
        <end position="274"/>
    </location>
</feature>
<feature type="region of interest" description="Disordered" evidence="1">
    <location>
        <begin position="596"/>
        <end position="659"/>
    </location>
</feature>
<feature type="region of interest" description="Disordered" evidence="1">
    <location>
        <begin position="247"/>
        <end position="445"/>
    </location>
</feature>
<dbReference type="AlphaFoldDB" id="A0A4Y7PKB7"/>
<reference evidence="2 3" key="1">
    <citation type="submission" date="2018-06" db="EMBL/GenBank/DDBJ databases">
        <title>A transcriptomic atlas of mushroom development highlights an independent origin of complex multicellularity.</title>
        <authorList>
            <consortium name="DOE Joint Genome Institute"/>
            <person name="Krizsan K."/>
            <person name="Almasi E."/>
            <person name="Merenyi Z."/>
            <person name="Sahu N."/>
            <person name="Viragh M."/>
            <person name="Koszo T."/>
            <person name="Mondo S."/>
            <person name="Kiss B."/>
            <person name="Balint B."/>
            <person name="Kues U."/>
            <person name="Barry K."/>
            <person name="Hegedus J.C."/>
            <person name="Henrissat B."/>
            <person name="Johnson J."/>
            <person name="Lipzen A."/>
            <person name="Ohm R."/>
            <person name="Nagy I."/>
            <person name="Pangilinan J."/>
            <person name="Yan J."/>
            <person name="Xiong Y."/>
            <person name="Grigoriev I.V."/>
            <person name="Hibbett D.S."/>
            <person name="Nagy L.G."/>
        </authorList>
    </citation>
    <scope>NUCLEOTIDE SEQUENCE [LARGE SCALE GENOMIC DNA]</scope>
    <source>
        <strain evidence="2 3">SZMC22713</strain>
    </source>
</reference>
<sequence length="771" mass="82845">MESPWASDVALGSPPTPPESLRPTLRLVVPPAPPPTPLKITFADRSSNPWRRRALSSASTTSLASTSSHATHTSSSLAGGTSLHRFSTSSGLSFVVLQSAAPSMSSHSLHSAHSVPPSSFSVASLSGHGHGSIGGPRLSYSSARSAHSSALSARSRGVTSVPEEDSDSVVALEDRGELVPQGREAPLDIAKARKRMVRTGRGGPRGPPIIDDTSFINDLHPETAAVIAAHALRMIQQERAIIERAMNASKSAHSTGRGGAGNISSVVASASSAGKRNPRYQPRGFSSASLPHLPLPSSPTSSMFSKDRKSTSSKGSIKSGSSGGGIGRDVLVVVQGDARAKSTTNGGGDGDGKQKKKKLRKTSKDQYEMTEVVRLNAPTPPTRALPPLPTPTTSPTSPGMPTSPSARVPATSPTTNNSPNRPRTLHRTRSATSTQTYGSSILDISPCGDDVDPIDPFELAHRNHGRRQHGKDGVVQVVLVQDVNGEGEHEVEVTVSVEDEKDAEMERQLARMRAWEAQLDMEERIVLERRRNTGRNIRVTGRGGSGNIKKSPKSPHFPKSPFSPFKSSSKWRSSKRSSVSYATSSIVTEAQAIANAQHHDQQPLSAISADTSSPNWSPSTPPPPSSTSSSSSRRTRPRILRLKFRRSEPTEASTSRLSNRESILDIRSLGAHPTHQLPRASVSEPEFQLVPPFWTRDQERDEEMRRTTQTQTPRPMGADRDRERTPRMEAPTDTMTLTPTPTPRKVPSKRTLWDRVRPRTLSSRVGATVAG</sequence>
<feature type="compositionally biased region" description="Basic and acidic residues" evidence="1">
    <location>
        <begin position="696"/>
        <end position="706"/>
    </location>
</feature>
<feature type="compositionally biased region" description="Basic and acidic residues" evidence="1">
    <location>
        <begin position="717"/>
        <end position="727"/>
    </location>
</feature>
<feature type="region of interest" description="Disordered" evidence="1">
    <location>
        <begin position="675"/>
        <end position="771"/>
    </location>
</feature>
<feature type="compositionally biased region" description="Low complexity" evidence="1">
    <location>
        <begin position="557"/>
        <end position="574"/>
    </location>
</feature>
<organism evidence="2 3">
    <name type="scientific">Rickenella mellea</name>
    <dbReference type="NCBI Taxonomy" id="50990"/>
    <lineage>
        <taxon>Eukaryota</taxon>
        <taxon>Fungi</taxon>
        <taxon>Dikarya</taxon>
        <taxon>Basidiomycota</taxon>
        <taxon>Agaricomycotina</taxon>
        <taxon>Agaricomycetes</taxon>
        <taxon>Hymenochaetales</taxon>
        <taxon>Rickenellaceae</taxon>
        <taxon>Rickenella</taxon>
    </lineage>
</organism>
<name>A0A4Y7PKB7_9AGAM</name>
<feature type="compositionally biased region" description="Pro residues" evidence="1">
    <location>
        <begin position="378"/>
        <end position="392"/>
    </location>
</feature>
<dbReference type="Proteomes" id="UP000294933">
    <property type="component" value="Unassembled WGS sequence"/>
</dbReference>
<feature type="compositionally biased region" description="Polar residues" evidence="1">
    <location>
        <begin position="430"/>
        <end position="439"/>
    </location>
</feature>
<evidence type="ECO:0000313" key="3">
    <source>
        <dbReference type="Proteomes" id="UP000294933"/>
    </source>
</evidence>
<feature type="compositionally biased region" description="Basic residues" evidence="1">
    <location>
        <begin position="633"/>
        <end position="644"/>
    </location>
</feature>
<keyword evidence="3" id="KW-1185">Reference proteome</keyword>
<dbReference type="EMBL" id="ML170257">
    <property type="protein sequence ID" value="TDL15924.1"/>
    <property type="molecule type" value="Genomic_DNA"/>
</dbReference>
<feature type="compositionally biased region" description="Low complexity" evidence="1">
    <location>
        <begin position="55"/>
        <end position="78"/>
    </location>
</feature>
<evidence type="ECO:0000256" key="1">
    <source>
        <dbReference type="SAM" id="MobiDB-lite"/>
    </source>
</evidence>
<feature type="compositionally biased region" description="Polar residues" evidence="1">
    <location>
        <begin position="411"/>
        <end position="421"/>
    </location>
</feature>